<comment type="caution">
    <text evidence="1">The sequence shown here is derived from an EMBL/GenBank/DDBJ whole genome shotgun (WGS) entry which is preliminary data.</text>
</comment>
<dbReference type="EMBL" id="BMJN01000002">
    <property type="protein sequence ID" value="GGE24317.1"/>
    <property type="molecule type" value="Genomic_DNA"/>
</dbReference>
<name>A0A917ED79_9STRE</name>
<sequence length="62" mass="6667">MSNPGPNKSRIPVEAVDGNGNKVYGEVLELGHTHKRPVKDVTAPETDFYVTPDGITLLATGY</sequence>
<reference evidence="1" key="1">
    <citation type="journal article" date="2014" name="Int. J. Syst. Evol. Microbiol.">
        <title>Complete genome sequence of Corynebacterium casei LMG S-19264T (=DSM 44701T), isolated from a smear-ripened cheese.</title>
        <authorList>
            <consortium name="US DOE Joint Genome Institute (JGI-PGF)"/>
            <person name="Walter F."/>
            <person name="Albersmeier A."/>
            <person name="Kalinowski J."/>
            <person name="Ruckert C."/>
        </authorList>
    </citation>
    <scope>NUCLEOTIDE SEQUENCE</scope>
    <source>
        <strain evidence="1">CGMCC 1.15533</strain>
    </source>
</reference>
<dbReference type="AlphaFoldDB" id="A0A917ED79"/>
<dbReference type="RefSeq" id="WP_068989510.1">
    <property type="nucleotide sequence ID" value="NZ_BMJN01000002.1"/>
</dbReference>
<organism evidence="1 2">
    <name type="scientific">Streptococcus himalayensis</name>
    <dbReference type="NCBI Taxonomy" id="1888195"/>
    <lineage>
        <taxon>Bacteria</taxon>
        <taxon>Bacillati</taxon>
        <taxon>Bacillota</taxon>
        <taxon>Bacilli</taxon>
        <taxon>Lactobacillales</taxon>
        <taxon>Streptococcaceae</taxon>
        <taxon>Streptococcus</taxon>
    </lineage>
</organism>
<proteinExistence type="predicted"/>
<protein>
    <submittedName>
        <fullName evidence="1">Uncharacterized protein</fullName>
    </submittedName>
</protein>
<reference evidence="1" key="2">
    <citation type="submission" date="2020-09" db="EMBL/GenBank/DDBJ databases">
        <authorList>
            <person name="Sun Q."/>
            <person name="Zhou Y."/>
        </authorList>
    </citation>
    <scope>NUCLEOTIDE SEQUENCE</scope>
    <source>
        <strain evidence="1">CGMCC 1.15533</strain>
    </source>
</reference>
<accession>A0A917ED79</accession>
<evidence type="ECO:0000313" key="1">
    <source>
        <dbReference type="EMBL" id="GGE24317.1"/>
    </source>
</evidence>
<evidence type="ECO:0000313" key="2">
    <source>
        <dbReference type="Proteomes" id="UP000660801"/>
    </source>
</evidence>
<dbReference type="Proteomes" id="UP000660801">
    <property type="component" value="Unassembled WGS sequence"/>
</dbReference>
<keyword evidence="2" id="KW-1185">Reference proteome</keyword>
<gene>
    <name evidence="1" type="ORF">GCM10011510_01770</name>
</gene>